<proteinExistence type="predicted"/>
<evidence type="ECO:0000313" key="2">
    <source>
        <dbReference type="EMBL" id="CAI06853.1"/>
    </source>
</evidence>
<feature type="compositionally biased region" description="Basic and acidic residues" evidence="1">
    <location>
        <begin position="36"/>
        <end position="53"/>
    </location>
</feature>
<protein>
    <submittedName>
        <fullName evidence="2">Uncharacterized protein</fullName>
    </submittedName>
</protein>
<sequence>MGLTSPIQPRRPAAGKGRVGQKPGTSLARKPLGSARAEKIPVFKKDSNREGRFRSLAVRSTQPLGSSLPAKANQKKDRGGSKVWRLERGNRPISAEQSLTRKNHSCAGTRSRVGDTMQNFPRTVTGALNRLAHREGLRHAEAVKSRLAAELARLKGNGATHAEMLAHLERQTHEAGGRSNL</sequence>
<dbReference type="Proteomes" id="UP000006552">
    <property type="component" value="Chromosome"/>
</dbReference>
<organism evidence="2 3">
    <name type="scientific">Aromatoleum aromaticum (strain DSM 19018 / LMG 30748 / EbN1)</name>
    <name type="common">Azoarcus sp. (strain EbN1)</name>
    <dbReference type="NCBI Taxonomy" id="76114"/>
    <lineage>
        <taxon>Bacteria</taxon>
        <taxon>Pseudomonadati</taxon>
        <taxon>Pseudomonadota</taxon>
        <taxon>Betaproteobacteria</taxon>
        <taxon>Rhodocyclales</taxon>
        <taxon>Rhodocyclaceae</taxon>
        <taxon>Aromatoleum</taxon>
    </lineage>
</organism>
<accession>Q5P758</accession>
<keyword evidence="3" id="KW-1185">Reference proteome</keyword>
<evidence type="ECO:0000313" key="3">
    <source>
        <dbReference type="Proteomes" id="UP000006552"/>
    </source>
</evidence>
<gene>
    <name evidence="2" type="ORF">ebA1343</name>
</gene>
<reference evidence="2 3" key="1">
    <citation type="journal article" date="2005" name="Arch. Microbiol.">
        <title>The genome sequence of an anaerobic aromatic-degrading denitrifying bacterium, strain EbN1.</title>
        <authorList>
            <person name="Rabus R."/>
            <person name="Kube M."/>
            <person name="Heider J."/>
            <person name="Beck A."/>
            <person name="Heitmann K."/>
            <person name="Widdel F."/>
            <person name="Reinhardt R."/>
        </authorList>
    </citation>
    <scope>NUCLEOTIDE SEQUENCE [LARGE SCALE GENOMIC DNA]</scope>
    <source>
        <strain evidence="2 3">EbN1</strain>
    </source>
</reference>
<evidence type="ECO:0000256" key="1">
    <source>
        <dbReference type="SAM" id="MobiDB-lite"/>
    </source>
</evidence>
<dbReference type="AlphaFoldDB" id="Q5P758"/>
<dbReference type="STRING" id="76114.ebA1343"/>
<dbReference type="HOGENOM" id="CLU_1486147_0_0_4"/>
<dbReference type="EMBL" id="CR555306">
    <property type="protein sequence ID" value="CAI06853.1"/>
    <property type="molecule type" value="Genomic_DNA"/>
</dbReference>
<dbReference type="eggNOG" id="COG4643">
    <property type="taxonomic scope" value="Bacteria"/>
</dbReference>
<feature type="region of interest" description="Disordered" evidence="1">
    <location>
        <begin position="1"/>
        <end position="81"/>
    </location>
</feature>
<dbReference type="KEGG" id="eba:ebA1343"/>
<name>Q5P758_AROAE</name>